<name>A0A7W3YN27_9LACO</name>
<proteinExistence type="predicted"/>
<dbReference type="Proteomes" id="UP000517106">
    <property type="component" value="Unassembled WGS sequence"/>
</dbReference>
<sequence length="75" mass="8225">MNKQKQLHEAIQNVTHHAWDAILVLAGDKTSDEELIAGDGTVLEQAALVADFLSKHKEIATLVSKFLVMEGLNND</sequence>
<evidence type="ECO:0000313" key="1">
    <source>
        <dbReference type="EMBL" id="MBB1096887.1"/>
    </source>
</evidence>
<comment type="caution">
    <text evidence="1">The sequence shown here is derived from an EMBL/GenBank/DDBJ whole genome shotgun (WGS) entry which is preliminary data.</text>
</comment>
<dbReference type="EMBL" id="JACIVA010000037">
    <property type="protein sequence ID" value="MBB1096887.1"/>
    <property type="molecule type" value="Genomic_DNA"/>
</dbReference>
<organism evidence="1 2">
    <name type="scientific">Limosilactobacillus rudii</name>
    <dbReference type="NCBI Taxonomy" id="2759755"/>
    <lineage>
        <taxon>Bacteria</taxon>
        <taxon>Bacillati</taxon>
        <taxon>Bacillota</taxon>
        <taxon>Bacilli</taxon>
        <taxon>Lactobacillales</taxon>
        <taxon>Lactobacillaceae</taxon>
        <taxon>Limosilactobacillus</taxon>
    </lineage>
</organism>
<keyword evidence="2" id="KW-1185">Reference proteome</keyword>
<dbReference type="RefSeq" id="WP_182595493.1">
    <property type="nucleotide sequence ID" value="NZ_JACIVA010000037.1"/>
</dbReference>
<dbReference type="AlphaFoldDB" id="A0A7W3YN27"/>
<accession>A0A7W3YN27</accession>
<evidence type="ECO:0000313" key="2">
    <source>
        <dbReference type="Proteomes" id="UP000517106"/>
    </source>
</evidence>
<gene>
    <name evidence="1" type="ORF">H5S09_02840</name>
</gene>
<protein>
    <submittedName>
        <fullName evidence="1">Uncharacterized protein</fullName>
    </submittedName>
</protein>
<reference evidence="1 2" key="1">
    <citation type="submission" date="2020-07" db="EMBL/GenBank/DDBJ databases">
        <title>Description of Limosilactobacillus balticus sp. nov., Limosilactobacillus agrestis sp. nov., Limosilactobacillus albertensis sp. nov., Limosilactobacillus rudii sp. nov., Limosilactobacillus fastidiosus sp. nov., five novel Limosilactobacillus species isolated from the vertebrate gastrointestinal tract, and proposal of 6 subspecies of Limosilactobacillus reuteri adapted to the gastrointestinal tract of specific vertebrate hosts.</title>
        <authorList>
            <person name="Li F."/>
            <person name="Cheng C."/>
            <person name="Zheng J."/>
            <person name="Quevedo R.M."/>
            <person name="Li J."/>
            <person name="Roos S."/>
            <person name="Gaenzle M.G."/>
            <person name="Walter J."/>
        </authorList>
    </citation>
    <scope>NUCLEOTIDE SEQUENCE [LARGE SCALE GENOMIC DNA]</scope>
    <source>
        <strain evidence="1 2">STM2_1</strain>
    </source>
</reference>